<dbReference type="EC" id="6.4.1.8" evidence="4"/>
<evidence type="ECO:0000259" key="1">
    <source>
        <dbReference type="Pfam" id="PF01968"/>
    </source>
</evidence>
<dbReference type="Proteomes" id="UP000320390">
    <property type="component" value="Chromosome"/>
</dbReference>
<dbReference type="GO" id="GO:0005829">
    <property type="term" value="C:cytosol"/>
    <property type="evidence" value="ECO:0007669"/>
    <property type="project" value="TreeGrafter"/>
</dbReference>
<reference evidence="4 5" key="1">
    <citation type="submission" date="2019-02" db="EMBL/GenBank/DDBJ databases">
        <title>Deep-cultivation of Planctomycetes and their phenomic and genomic characterization uncovers novel biology.</title>
        <authorList>
            <person name="Wiegand S."/>
            <person name="Jogler M."/>
            <person name="Boedeker C."/>
            <person name="Pinto D."/>
            <person name="Vollmers J."/>
            <person name="Rivas-Marin E."/>
            <person name="Kohn T."/>
            <person name="Peeters S.H."/>
            <person name="Heuer A."/>
            <person name="Rast P."/>
            <person name="Oberbeckmann S."/>
            <person name="Bunk B."/>
            <person name="Jeske O."/>
            <person name="Meyerdierks A."/>
            <person name="Storesund J.E."/>
            <person name="Kallscheuer N."/>
            <person name="Luecker S."/>
            <person name="Lage O.M."/>
            <person name="Pohl T."/>
            <person name="Merkel B.J."/>
            <person name="Hornburger P."/>
            <person name="Mueller R.-W."/>
            <person name="Bruemmer F."/>
            <person name="Labrenz M."/>
            <person name="Spormann A.M."/>
            <person name="Op den Camp H."/>
            <person name="Overmann J."/>
            <person name="Amann R."/>
            <person name="Jetten M.S.M."/>
            <person name="Mascher T."/>
            <person name="Medema M.H."/>
            <person name="Devos D.P."/>
            <person name="Kaster A.-K."/>
            <person name="Ovreas L."/>
            <person name="Rohde M."/>
            <person name="Galperin M.Y."/>
            <person name="Jogler C."/>
        </authorList>
    </citation>
    <scope>NUCLEOTIDE SEQUENCE [LARGE SCALE GENOMIC DNA]</scope>
    <source>
        <strain evidence="4 5">Poly30</strain>
    </source>
</reference>
<accession>A0A518ENM1</accession>
<dbReference type="PANTHER" id="PTHR11365:SF23">
    <property type="entry name" value="HYPOTHETICAL 5-OXOPROLINASE (EUROFUNG)-RELATED"/>
    <property type="match status" value="1"/>
</dbReference>
<feature type="domain" description="Hydantoinase A/oxoprolinase" evidence="1">
    <location>
        <begin position="215"/>
        <end position="505"/>
    </location>
</feature>
<dbReference type="InterPro" id="IPR002821">
    <property type="entry name" value="Hydantoinase_A"/>
</dbReference>
<gene>
    <name evidence="4" type="primary">apc3_1</name>
    <name evidence="4" type="ORF">Poly30_11890</name>
</gene>
<dbReference type="EMBL" id="CP036434">
    <property type="protein sequence ID" value="QDV05689.1"/>
    <property type="molecule type" value="Genomic_DNA"/>
</dbReference>
<dbReference type="InterPro" id="IPR045079">
    <property type="entry name" value="Oxoprolinase-like"/>
</dbReference>
<dbReference type="InterPro" id="IPR049517">
    <property type="entry name" value="ACX-like_C"/>
</dbReference>
<evidence type="ECO:0000313" key="4">
    <source>
        <dbReference type="EMBL" id="QDV05689.1"/>
    </source>
</evidence>
<organism evidence="4 5">
    <name type="scientific">Saltatorellus ferox</name>
    <dbReference type="NCBI Taxonomy" id="2528018"/>
    <lineage>
        <taxon>Bacteria</taxon>
        <taxon>Pseudomonadati</taxon>
        <taxon>Planctomycetota</taxon>
        <taxon>Planctomycetia</taxon>
        <taxon>Planctomycetia incertae sedis</taxon>
        <taxon>Saltatorellus</taxon>
    </lineage>
</organism>
<proteinExistence type="predicted"/>
<dbReference type="GO" id="GO:0017168">
    <property type="term" value="F:5-oxoprolinase (ATP-hydrolyzing) activity"/>
    <property type="evidence" value="ECO:0007669"/>
    <property type="project" value="TreeGrafter"/>
</dbReference>
<evidence type="ECO:0000259" key="3">
    <source>
        <dbReference type="Pfam" id="PF19278"/>
    </source>
</evidence>
<evidence type="ECO:0000259" key="2">
    <source>
        <dbReference type="Pfam" id="PF05378"/>
    </source>
</evidence>
<feature type="domain" description="Hydantoinase/oxoprolinase N-terminal" evidence="2">
    <location>
        <begin position="11"/>
        <end position="195"/>
    </location>
</feature>
<evidence type="ECO:0000313" key="5">
    <source>
        <dbReference type="Proteomes" id="UP000320390"/>
    </source>
</evidence>
<protein>
    <submittedName>
        <fullName evidence="4">Acetophenone carboxylase gamma subunit</fullName>
        <ecNumber evidence="4">6.4.1.8</ecNumber>
    </submittedName>
</protein>
<dbReference type="RefSeq" id="WP_419191010.1">
    <property type="nucleotide sequence ID" value="NZ_CP036434.1"/>
</dbReference>
<dbReference type="Pfam" id="PF05378">
    <property type="entry name" value="Hydant_A_N"/>
    <property type="match status" value="1"/>
</dbReference>
<dbReference type="AlphaFoldDB" id="A0A518ENM1"/>
<dbReference type="GO" id="GO:0016874">
    <property type="term" value="F:ligase activity"/>
    <property type="evidence" value="ECO:0007669"/>
    <property type="project" value="UniProtKB-KW"/>
</dbReference>
<dbReference type="Pfam" id="PF01968">
    <property type="entry name" value="Hydantoinase_A"/>
    <property type="match status" value="1"/>
</dbReference>
<sequence length="698" mass="72455">MTSPRIAGGLRIGVDTGGTFTDLVLTGPGIAPRIAKVRSTPEDPGRALLEGLEALGVPGAKGATVIHGTTVALNALLTGRVGKAALVTNRGFRDLIEIDRQARPDLYALEPQRPLPLVPRNLRFEVAERAWPADVTDEALGTRGPLVVVEALTDEEIERVCRTVLASGATSVAVCLLHSYAHPEPERRLAARLRDAGLYATASSELVAEYREAERFSTAVANAALTPVVADYLGRLGEALPEARLEILQSSGGGLDAARAAIEPVRVLLSGPAGGVIGAAAAARAAGLGAIATLDMGGTSTDVAFHQEGEGLGSLGEDVRVAGHSIAVPTLDMHTIGCGGGSIARVDEGSVLRVGPESAGADPGPVAFGGGGTQPTVTDAYIVLGRVPLTPHPGGFLGGELRLDRDAALRAYEMLARELGEGVTAIQAAQAVLASVRASMRRALGVMTMQRGRDPRTTPLVAFGGGGGLAAFDLASALGMPLALVPPMPGVLSAYGMTTARRTADRSRTVLRRLGDTNFEAREALLDELRKDATETLLAGGAGAGDAALEAEARLSLRYRGQSYELSLKNEPELEAAFHAAHEARFGWQLEGHGIELVHARARVSVVAPEEDSVSADPGFADESEALVGEQLAWFDGPDPVMTPIHDRRFLRPGAEIFGPAIIDEYSGTTVVPPGARARLSGDVAGGALLLEAVEPSR</sequence>
<keyword evidence="5" id="KW-1185">Reference proteome</keyword>
<dbReference type="PANTHER" id="PTHR11365">
    <property type="entry name" value="5-OXOPROLINASE RELATED"/>
    <property type="match status" value="1"/>
</dbReference>
<dbReference type="InterPro" id="IPR008040">
    <property type="entry name" value="Hydant_A_N"/>
</dbReference>
<dbReference type="Pfam" id="PF19278">
    <property type="entry name" value="Hydant_A_C"/>
    <property type="match status" value="1"/>
</dbReference>
<dbReference type="GO" id="GO:0006749">
    <property type="term" value="P:glutathione metabolic process"/>
    <property type="evidence" value="ECO:0007669"/>
    <property type="project" value="TreeGrafter"/>
</dbReference>
<keyword evidence="4" id="KW-0436">Ligase</keyword>
<feature type="domain" description="Acetophenone carboxylase-like C-terminal" evidence="3">
    <location>
        <begin position="598"/>
        <end position="680"/>
    </location>
</feature>
<name>A0A518ENM1_9BACT</name>